<comment type="caution">
    <text evidence="8">The sequence shown here is derived from an EMBL/GenBank/DDBJ whole genome shotgun (WGS) entry which is preliminary data.</text>
</comment>
<evidence type="ECO:0000256" key="2">
    <source>
        <dbReference type="ARBA" id="ARBA00007543"/>
    </source>
</evidence>
<name>A0A9E4N1U1_9GAMM</name>
<organism evidence="8 9">
    <name type="scientific">Candidatus Thiodiazotropha taylori</name>
    <dbReference type="NCBI Taxonomy" id="2792791"/>
    <lineage>
        <taxon>Bacteria</taxon>
        <taxon>Pseudomonadati</taxon>
        <taxon>Pseudomonadota</taxon>
        <taxon>Gammaproteobacteria</taxon>
        <taxon>Chromatiales</taxon>
        <taxon>Sedimenticolaceae</taxon>
        <taxon>Candidatus Thiodiazotropha</taxon>
    </lineage>
</organism>
<dbReference type="PANTHER" id="PTHR43141:SF4">
    <property type="entry name" value="CYTOCHROME BD2 SUBUNIT II"/>
    <property type="match status" value="1"/>
</dbReference>
<evidence type="ECO:0000313" key="8">
    <source>
        <dbReference type="EMBL" id="MCG7944991.1"/>
    </source>
</evidence>
<evidence type="ECO:0000256" key="3">
    <source>
        <dbReference type="ARBA" id="ARBA00022475"/>
    </source>
</evidence>
<dbReference type="Pfam" id="PF02322">
    <property type="entry name" value="Cyt_bd_oxida_II"/>
    <property type="match status" value="1"/>
</dbReference>
<feature type="transmembrane region" description="Helical" evidence="7">
    <location>
        <begin position="12"/>
        <end position="36"/>
    </location>
</feature>
<evidence type="ECO:0000256" key="5">
    <source>
        <dbReference type="ARBA" id="ARBA00022989"/>
    </source>
</evidence>
<proteinExistence type="inferred from homology"/>
<dbReference type="EC" id="1.10.3.-" evidence="8"/>
<keyword evidence="8" id="KW-0560">Oxidoreductase</keyword>
<dbReference type="AlphaFoldDB" id="A0A9E4N1U1"/>
<gene>
    <name evidence="8" type="ORF">JAZ07_01440</name>
</gene>
<evidence type="ECO:0000256" key="4">
    <source>
        <dbReference type="ARBA" id="ARBA00022692"/>
    </source>
</evidence>
<evidence type="ECO:0000256" key="1">
    <source>
        <dbReference type="ARBA" id="ARBA00004651"/>
    </source>
</evidence>
<evidence type="ECO:0000256" key="7">
    <source>
        <dbReference type="SAM" id="Phobius"/>
    </source>
</evidence>
<protein>
    <submittedName>
        <fullName evidence="8">Cytochrome d ubiquinol oxidase subunit II</fullName>
        <ecNumber evidence="8">1.10.3.-</ecNumber>
    </submittedName>
</protein>
<dbReference type="GO" id="GO:0016682">
    <property type="term" value="F:oxidoreductase activity, acting on diphenols and related substances as donors, oxygen as acceptor"/>
    <property type="evidence" value="ECO:0007669"/>
    <property type="project" value="TreeGrafter"/>
</dbReference>
<keyword evidence="5 7" id="KW-1133">Transmembrane helix</keyword>
<feature type="transmembrane region" description="Helical" evidence="7">
    <location>
        <begin position="107"/>
        <end position="127"/>
    </location>
</feature>
<keyword evidence="3" id="KW-1003">Cell membrane</keyword>
<reference evidence="8" key="1">
    <citation type="journal article" date="2021" name="Proc. Natl. Acad. Sci. U.S.A.">
        <title>Global biogeography of chemosynthetic symbionts reveals both localized and globally distributed symbiont groups. .</title>
        <authorList>
            <person name="Osvatic J.T."/>
            <person name="Wilkins L.G.E."/>
            <person name="Leibrecht L."/>
            <person name="Leray M."/>
            <person name="Zauner S."/>
            <person name="Polzin J."/>
            <person name="Camacho Y."/>
            <person name="Gros O."/>
            <person name="van Gils J.A."/>
            <person name="Eisen J.A."/>
            <person name="Petersen J.M."/>
            <person name="Yuen B."/>
        </authorList>
    </citation>
    <scope>NUCLEOTIDE SEQUENCE</scope>
    <source>
        <strain evidence="8">MAGclacostrist064TRANS</strain>
    </source>
</reference>
<evidence type="ECO:0000256" key="6">
    <source>
        <dbReference type="ARBA" id="ARBA00023136"/>
    </source>
</evidence>
<accession>A0A9E4N1U1</accession>
<keyword evidence="6 7" id="KW-0472">Membrane</keyword>
<comment type="subcellular location">
    <subcellularLocation>
        <location evidence="1">Cell membrane</location>
        <topology evidence="1">Multi-pass membrane protein</topology>
    </subcellularLocation>
</comment>
<dbReference type="PANTHER" id="PTHR43141">
    <property type="entry name" value="CYTOCHROME BD2 SUBUNIT II"/>
    <property type="match status" value="1"/>
</dbReference>
<dbReference type="GO" id="GO:0070069">
    <property type="term" value="C:cytochrome complex"/>
    <property type="evidence" value="ECO:0007669"/>
    <property type="project" value="TreeGrafter"/>
</dbReference>
<sequence length="176" mass="19651">MMNFIETNIAEIWMLLLVVATAVYILLESVLLYAALNGKLAVVRKFSANWDYSTTWAILAFGGLYATMPAWYAHLYSTAYISLIIFLIGNIFKGASLEFLHNSGSRWFMLAFQLGMGMIVFGVGGLLNEAIDMVLNVPHQGVADSQMFLLWGTLVFLPAIIGYGVYNYWSLLVKKV</sequence>
<dbReference type="EMBL" id="JAEPCM010000016">
    <property type="protein sequence ID" value="MCG7944991.1"/>
    <property type="molecule type" value="Genomic_DNA"/>
</dbReference>
<evidence type="ECO:0000313" key="9">
    <source>
        <dbReference type="Proteomes" id="UP000886667"/>
    </source>
</evidence>
<keyword evidence="4 7" id="KW-0812">Transmembrane</keyword>
<comment type="similarity">
    <text evidence="2">Belongs to the cytochrome ubiquinol oxidase subunit 2 family.</text>
</comment>
<dbReference type="GO" id="GO:0009055">
    <property type="term" value="F:electron transfer activity"/>
    <property type="evidence" value="ECO:0007669"/>
    <property type="project" value="TreeGrafter"/>
</dbReference>
<dbReference type="InterPro" id="IPR003317">
    <property type="entry name" value="Cyt-d_oxidase_su2"/>
</dbReference>
<dbReference type="Proteomes" id="UP000886667">
    <property type="component" value="Unassembled WGS sequence"/>
</dbReference>
<dbReference type="GO" id="GO:0005886">
    <property type="term" value="C:plasma membrane"/>
    <property type="evidence" value="ECO:0007669"/>
    <property type="project" value="UniProtKB-SubCell"/>
</dbReference>
<feature type="transmembrane region" description="Helical" evidence="7">
    <location>
        <begin position="147"/>
        <end position="169"/>
    </location>
</feature>
<dbReference type="GO" id="GO:0019646">
    <property type="term" value="P:aerobic electron transport chain"/>
    <property type="evidence" value="ECO:0007669"/>
    <property type="project" value="TreeGrafter"/>
</dbReference>
<feature type="transmembrane region" description="Helical" evidence="7">
    <location>
        <begin position="79"/>
        <end position="100"/>
    </location>
</feature>